<protein>
    <recommendedName>
        <fullName evidence="5">Transmembrane protein</fullName>
    </recommendedName>
</protein>
<sequence>MIIVIFIFNQQIISQESQSIITSDQLKELHSTLKFIDVGQSFEASNNIFNETAVSPNQQVLAIGLNKIIRIYQNDLQHACEIAASDIPGVILQMKLSNQYLALLFESTTADYNVRIYNAQSCAYIRSHQRTSLQLNVTGYTYNASACTGDFQFVECLVGYQFALGCPDASRFNVTVANQSVQSENIGIVHFLKYTVTSSQIILLSYVNSQVGYQIGLSQDYLITNSAQQYLYKVKISDLADSNSSYQLDQEQITQNENPIQYLQLVGNRLFIDALFNKDQDQNIRLMEFDIVTLLPISIFNCSITQIQKIQVSGVQILLYVRSTQYVLVLQQQASQVQYQFGSNLMTVTEITVSRNYTVTVLSNSPAQSLFQKDSQYPSIMSKMSWTNRKLLYFDGCFFALNVLESNMLFVKYQDETINVDVTSISLMDSNSQLSAIYVSNATFSVSFSTSLDCNKFQLQFENSAPIFSNYIKTGQICSASMQMPGKARKYNIKLTCFGSPITSSLQQVQVTAGVASLIKNAIIQPMIIRTGLDISVKFLFSDTYGNMAHPDCSKVSAQIQNVTSSNATRYVDLQGDVVLNLTFQPHNEFCIYNGPDLPKDKYVVKVKISDKSVSISEQIGQQLIFKVNDWPFKFIFGGKEIANLVIYAIYMIILIFVLPLLTYWLIEGKQKGINFLLRKTKKQKQKEDKQKPVQLLIENEKITGLGEVKIRGEPLLQLTTLNLNQLEIQDEELKSILTFTAVENKTAVHIFEEYKQIQVFNCSYQNEPTSLFIYVFNQETDFEKQLQFWNKLKIESKLKIIGQKKILKQDKGESDIYSALQTLEFAECVIVVTEHVIYSTIYNLLQITHEIYKINAMKPIRIHGNLINSIFNTKNDLSTKIGPPAYQGNKYLLYGAVNSDIDMQDLKTLSTHKEEIVLQAAEK</sequence>
<evidence type="ECO:0000313" key="2">
    <source>
        <dbReference type="EMBL" id="CAI9926837.1"/>
    </source>
</evidence>
<keyword evidence="1" id="KW-0472">Membrane</keyword>
<comment type="caution">
    <text evidence="2">The sequence shown here is derived from an EMBL/GenBank/DDBJ whole genome shotgun (WGS) entry which is preliminary data.</text>
</comment>
<reference evidence="3 4" key="2">
    <citation type="submission" date="2024-07" db="EMBL/GenBank/DDBJ databases">
        <authorList>
            <person name="Akdeniz Z."/>
        </authorList>
    </citation>
    <scope>NUCLEOTIDE SEQUENCE [LARGE SCALE GENOMIC DNA]</scope>
</reference>
<keyword evidence="1" id="KW-0812">Transmembrane</keyword>
<dbReference type="Proteomes" id="UP001642409">
    <property type="component" value="Unassembled WGS sequence"/>
</dbReference>
<proteinExistence type="predicted"/>
<dbReference type="AlphaFoldDB" id="A0AA86NWZ4"/>
<evidence type="ECO:0000256" key="1">
    <source>
        <dbReference type="SAM" id="Phobius"/>
    </source>
</evidence>
<gene>
    <name evidence="2" type="ORF">HINF_LOCUS14482</name>
    <name evidence="3" type="ORF">HINF_LOCUS65796</name>
</gene>
<organism evidence="2">
    <name type="scientific">Hexamita inflata</name>
    <dbReference type="NCBI Taxonomy" id="28002"/>
    <lineage>
        <taxon>Eukaryota</taxon>
        <taxon>Metamonada</taxon>
        <taxon>Diplomonadida</taxon>
        <taxon>Hexamitidae</taxon>
        <taxon>Hexamitinae</taxon>
        <taxon>Hexamita</taxon>
    </lineage>
</organism>
<feature type="transmembrane region" description="Helical" evidence="1">
    <location>
        <begin position="645"/>
        <end position="667"/>
    </location>
</feature>
<evidence type="ECO:0000313" key="4">
    <source>
        <dbReference type="Proteomes" id="UP001642409"/>
    </source>
</evidence>
<name>A0AA86NWZ4_9EUKA</name>
<reference evidence="2" key="1">
    <citation type="submission" date="2023-06" db="EMBL/GenBank/DDBJ databases">
        <authorList>
            <person name="Kurt Z."/>
        </authorList>
    </citation>
    <scope>NUCLEOTIDE SEQUENCE</scope>
</reference>
<dbReference type="EMBL" id="CATOUU010000377">
    <property type="protein sequence ID" value="CAI9926837.1"/>
    <property type="molecule type" value="Genomic_DNA"/>
</dbReference>
<evidence type="ECO:0000313" key="3">
    <source>
        <dbReference type="EMBL" id="CAL6091460.1"/>
    </source>
</evidence>
<keyword evidence="4" id="KW-1185">Reference proteome</keyword>
<evidence type="ECO:0008006" key="5">
    <source>
        <dbReference type="Google" id="ProtNLM"/>
    </source>
</evidence>
<keyword evidence="1" id="KW-1133">Transmembrane helix</keyword>
<dbReference type="EMBL" id="CAXDID020000436">
    <property type="protein sequence ID" value="CAL6091460.1"/>
    <property type="molecule type" value="Genomic_DNA"/>
</dbReference>
<accession>A0AA86NWZ4</accession>